<protein>
    <submittedName>
        <fullName evidence="2">Uncharacterized protein</fullName>
    </submittedName>
</protein>
<evidence type="ECO:0000313" key="3">
    <source>
        <dbReference type="Proteomes" id="UP000594943"/>
    </source>
</evidence>
<dbReference type="AlphaFoldDB" id="A0A7T2U1D6"/>
<sequence length="144" mass="15354">MTMLEAVDAGAGNTGIDLTTVVIASAHTWLASLYSIAFAAKLRSALPFRCACVGAEHCGFRSVRCDRNRRFKPDRTLIGPHSVAHVPPAPLSSLPRKQVASLRQFGPAPDGTRSAFYSRPSEHGKPPVANRTAGTPTVFTSAPR</sequence>
<reference evidence="2 3" key="1">
    <citation type="submission" date="2020-12" db="EMBL/GenBank/DDBJ databases">
        <title>FDA dAtabase for Regulatory Grade micrObial Sequences (FDA-ARGOS): Supporting development and validation of Infectious Disease Dx tests.</title>
        <authorList>
            <person name="Nelson B."/>
            <person name="Plummer A."/>
            <person name="Tallon L."/>
            <person name="Sadzewicz L."/>
            <person name="Zhao X."/>
            <person name="Boylan J."/>
            <person name="Ott S."/>
            <person name="Bowen H."/>
            <person name="Vavikolanu K."/>
            <person name="Mehta A."/>
            <person name="Aluvathingal J."/>
            <person name="Nadendla S."/>
            <person name="Myers T."/>
            <person name="Yan Y."/>
            <person name="Sichtig H."/>
        </authorList>
    </citation>
    <scope>NUCLEOTIDE SEQUENCE [LARGE SCALE GENOMIC DNA]</scope>
    <source>
        <strain evidence="2 3">FDAARGOS_899</strain>
    </source>
</reference>
<dbReference type="EMBL" id="CP065686">
    <property type="protein sequence ID" value="QPS43912.1"/>
    <property type="molecule type" value="Genomic_DNA"/>
</dbReference>
<dbReference type="KEGG" id="bhg:I6G56_02035"/>
<dbReference type="Proteomes" id="UP000594943">
    <property type="component" value="Chromosome 1"/>
</dbReference>
<organism evidence="2 3">
    <name type="scientific">Burkholderia humptydooensis</name>
    <dbReference type="NCBI Taxonomy" id="430531"/>
    <lineage>
        <taxon>Bacteria</taxon>
        <taxon>Pseudomonadati</taxon>
        <taxon>Pseudomonadota</taxon>
        <taxon>Betaproteobacteria</taxon>
        <taxon>Burkholderiales</taxon>
        <taxon>Burkholderiaceae</taxon>
        <taxon>Burkholderia</taxon>
        <taxon>pseudomallei group</taxon>
    </lineage>
</organism>
<proteinExistence type="predicted"/>
<name>A0A7T2U1D6_9BURK</name>
<feature type="region of interest" description="Disordered" evidence="1">
    <location>
        <begin position="104"/>
        <end position="144"/>
    </location>
</feature>
<evidence type="ECO:0000313" key="2">
    <source>
        <dbReference type="EMBL" id="QPS43912.1"/>
    </source>
</evidence>
<dbReference type="RefSeq" id="WP_144411905.1">
    <property type="nucleotide sequence ID" value="NZ_CP013380.1"/>
</dbReference>
<evidence type="ECO:0000256" key="1">
    <source>
        <dbReference type="SAM" id="MobiDB-lite"/>
    </source>
</evidence>
<feature type="compositionally biased region" description="Polar residues" evidence="1">
    <location>
        <begin position="132"/>
        <end position="144"/>
    </location>
</feature>
<accession>A0A7T2U1D6</accession>
<gene>
    <name evidence="2" type="ORF">I6G56_02035</name>
</gene>